<name>A9V378_MONBE</name>
<sequence>MDLTLGLCWSVQLLGSLVALGVPAAKYNMCNLYGDFLGDWTQYHLQALIEALEDDDSNPHKLTAAKRSRLRRLRDQLHNGGISLPPTPEPAARVLDTDGGEPGV</sequence>
<dbReference type="InParanoid" id="A9V378"/>
<protein>
    <submittedName>
        <fullName evidence="3">Uncharacterized protein</fullName>
    </submittedName>
</protein>
<organism evidence="3 4">
    <name type="scientific">Monosiga brevicollis</name>
    <name type="common">Choanoflagellate</name>
    <dbReference type="NCBI Taxonomy" id="81824"/>
    <lineage>
        <taxon>Eukaryota</taxon>
        <taxon>Choanoflagellata</taxon>
        <taxon>Craspedida</taxon>
        <taxon>Salpingoecidae</taxon>
        <taxon>Monosiga</taxon>
    </lineage>
</organism>
<feature type="chain" id="PRO_5002745039" evidence="2">
    <location>
        <begin position="20"/>
        <end position="104"/>
    </location>
</feature>
<reference evidence="3 4" key="1">
    <citation type="journal article" date="2008" name="Nature">
        <title>The genome of the choanoflagellate Monosiga brevicollis and the origin of metazoans.</title>
        <authorList>
            <consortium name="JGI Sequencing"/>
            <person name="King N."/>
            <person name="Westbrook M.J."/>
            <person name="Young S.L."/>
            <person name="Kuo A."/>
            <person name="Abedin M."/>
            <person name="Chapman J."/>
            <person name="Fairclough S."/>
            <person name="Hellsten U."/>
            <person name="Isogai Y."/>
            <person name="Letunic I."/>
            <person name="Marr M."/>
            <person name="Pincus D."/>
            <person name="Putnam N."/>
            <person name="Rokas A."/>
            <person name="Wright K.J."/>
            <person name="Zuzow R."/>
            <person name="Dirks W."/>
            <person name="Good M."/>
            <person name="Goodstein D."/>
            <person name="Lemons D."/>
            <person name="Li W."/>
            <person name="Lyons J.B."/>
            <person name="Morris A."/>
            <person name="Nichols S."/>
            <person name="Richter D.J."/>
            <person name="Salamov A."/>
            <person name="Bork P."/>
            <person name="Lim W.A."/>
            <person name="Manning G."/>
            <person name="Miller W.T."/>
            <person name="McGinnis W."/>
            <person name="Shapiro H."/>
            <person name="Tjian R."/>
            <person name="Grigoriev I.V."/>
            <person name="Rokhsar D."/>
        </authorList>
    </citation>
    <scope>NUCLEOTIDE SEQUENCE [LARGE SCALE GENOMIC DNA]</scope>
    <source>
        <strain evidence="4">MX1 / ATCC 50154</strain>
    </source>
</reference>
<dbReference type="AlphaFoldDB" id="A9V378"/>
<dbReference type="KEGG" id="mbr:MONBRDRAFT_26735"/>
<dbReference type="Proteomes" id="UP000001357">
    <property type="component" value="Unassembled WGS sequence"/>
</dbReference>
<keyword evidence="2" id="KW-0732">Signal</keyword>
<proteinExistence type="predicted"/>
<evidence type="ECO:0000256" key="2">
    <source>
        <dbReference type="SAM" id="SignalP"/>
    </source>
</evidence>
<feature type="region of interest" description="Disordered" evidence="1">
    <location>
        <begin position="78"/>
        <end position="104"/>
    </location>
</feature>
<dbReference type="GeneID" id="5892337"/>
<dbReference type="RefSeq" id="XP_001747217.1">
    <property type="nucleotide sequence ID" value="XM_001747165.1"/>
</dbReference>
<feature type="signal peptide" evidence="2">
    <location>
        <begin position="1"/>
        <end position="19"/>
    </location>
</feature>
<accession>A9V378</accession>
<evidence type="ECO:0000256" key="1">
    <source>
        <dbReference type="SAM" id="MobiDB-lite"/>
    </source>
</evidence>
<keyword evidence="4" id="KW-1185">Reference proteome</keyword>
<dbReference type="EMBL" id="CH991556">
    <property type="protein sequence ID" value="EDQ88141.1"/>
    <property type="molecule type" value="Genomic_DNA"/>
</dbReference>
<gene>
    <name evidence="3" type="ORF">MONBRDRAFT_26735</name>
</gene>
<evidence type="ECO:0000313" key="4">
    <source>
        <dbReference type="Proteomes" id="UP000001357"/>
    </source>
</evidence>
<evidence type="ECO:0000313" key="3">
    <source>
        <dbReference type="EMBL" id="EDQ88141.1"/>
    </source>
</evidence>